<dbReference type="Gene3D" id="3.90.1720.10">
    <property type="entry name" value="endopeptidase domain like (from Nostoc punctiforme)"/>
    <property type="match status" value="1"/>
</dbReference>
<reference evidence="6 7" key="1">
    <citation type="journal article" date="2015" name="Nature">
        <title>rRNA introns, odd ribosomes, and small enigmatic genomes across a large radiation of phyla.</title>
        <authorList>
            <person name="Brown C.T."/>
            <person name="Hug L.A."/>
            <person name="Thomas B.C."/>
            <person name="Sharon I."/>
            <person name="Castelle C.J."/>
            <person name="Singh A."/>
            <person name="Wilkins M.J."/>
            <person name="Williams K.H."/>
            <person name="Banfield J.F."/>
        </authorList>
    </citation>
    <scope>NUCLEOTIDE SEQUENCE [LARGE SCALE GENOMIC DNA]</scope>
</reference>
<organism evidence="6 7">
    <name type="scientific">Candidatus Giovannonibacteria bacterium GW2011_GWB1_44_23</name>
    <dbReference type="NCBI Taxonomy" id="1618652"/>
    <lineage>
        <taxon>Bacteria</taxon>
        <taxon>Candidatus Giovannoniibacteriota</taxon>
    </lineage>
</organism>
<feature type="domain" description="NlpC/P60" evidence="5">
    <location>
        <begin position="8"/>
        <end position="146"/>
    </location>
</feature>
<keyword evidence="2" id="KW-0645">Protease</keyword>
<evidence type="ECO:0000313" key="7">
    <source>
        <dbReference type="Proteomes" id="UP000033977"/>
    </source>
</evidence>
<comment type="similarity">
    <text evidence="1">Belongs to the peptidase C40 family.</text>
</comment>
<dbReference type="InterPro" id="IPR000064">
    <property type="entry name" value="NLP_P60_dom"/>
</dbReference>
<evidence type="ECO:0000256" key="2">
    <source>
        <dbReference type="ARBA" id="ARBA00022670"/>
    </source>
</evidence>
<evidence type="ECO:0000259" key="5">
    <source>
        <dbReference type="PROSITE" id="PS51935"/>
    </source>
</evidence>
<evidence type="ECO:0000313" key="6">
    <source>
        <dbReference type="EMBL" id="KKT57043.1"/>
    </source>
</evidence>
<dbReference type="PANTHER" id="PTHR47053:SF1">
    <property type="entry name" value="MUREIN DD-ENDOPEPTIDASE MEPH-RELATED"/>
    <property type="match status" value="1"/>
</dbReference>
<gene>
    <name evidence="6" type="ORF">UW49_C0008G0005</name>
</gene>
<dbReference type="Pfam" id="PF00877">
    <property type="entry name" value="NLPC_P60"/>
    <property type="match status" value="1"/>
</dbReference>
<dbReference type="PANTHER" id="PTHR47053">
    <property type="entry name" value="MUREIN DD-ENDOPEPTIDASE MEPH-RELATED"/>
    <property type="match status" value="1"/>
</dbReference>
<dbReference type="AlphaFoldDB" id="A0A0G1IDZ2"/>
<evidence type="ECO:0000256" key="1">
    <source>
        <dbReference type="ARBA" id="ARBA00007074"/>
    </source>
</evidence>
<dbReference type="Proteomes" id="UP000033977">
    <property type="component" value="Unassembled WGS sequence"/>
</dbReference>
<comment type="caution">
    <text evidence="6">The sequence shown here is derived from an EMBL/GenBank/DDBJ whole genome shotgun (WGS) entry which is preliminary data.</text>
</comment>
<dbReference type="SUPFAM" id="SSF54001">
    <property type="entry name" value="Cysteine proteinases"/>
    <property type="match status" value="1"/>
</dbReference>
<keyword evidence="3" id="KW-0378">Hydrolase</keyword>
<dbReference type="EMBL" id="LCIN01000008">
    <property type="protein sequence ID" value="KKT57043.1"/>
    <property type="molecule type" value="Genomic_DNA"/>
</dbReference>
<evidence type="ECO:0000256" key="4">
    <source>
        <dbReference type="ARBA" id="ARBA00022807"/>
    </source>
</evidence>
<name>A0A0G1IDZ2_9BACT</name>
<dbReference type="InterPro" id="IPR038765">
    <property type="entry name" value="Papain-like_cys_pep_sf"/>
</dbReference>
<keyword evidence="4" id="KW-0788">Thiol protease</keyword>
<dbReference type="GO" id="GO:0008234">
    <property type="term" value="F:cysteine-type peptidase activity"/>
    <property type="evidence" value="ECO:0007669"/>
    <property type="project" value="UniProtKB-KW"/>
</dbReference>
<dbReference type="InterPro" id="IPR051202">
    <property type="entry name" value="Peptidase_C40"/>
</dbReference>
<evidence type="ECO:0000256" key="3">
    <source>
        <dbReference type="ARBA" id="ARBA00022801"/>
    </source>
</evidence>
<proteinExistence type="inferred from homology"/>
<dbReference type="GO" id="GO:0006508">
    <property type="term" value="P:proteolysis"/>
    <property type="evidence" value="ECO:0007669"/>
    <property type="project" value="UniProtKB-KW"/>
</dbReference>
<protein>
    <submittedName>
        <fullName evidence="6">NLP/P60 protein</fullName>
    </submittedName>
</protein>
<dbReference type="PROSITE" id="PS51935">
    <property type="entry name" value="NLPC_P60"/>
    <property type="match status" value="1"/>
</dbReference>
<accession>A0A0G1IDZ2</accession>
<sequence>MPNQKLKESKIAKLIKIAKRLIGRPYKYGAKIEEAPRFFDCSLFTQYVFKQVGVKLPRTAIEQAMVGKKVALGKIKEGDIIFLKGEIGRYNKYFPQGVGHAGIYIRKNKVIHAARRRISGKYEDIYNPKLIKEVGRVVIENLNQFIKNRKPPIIIKRYV</sequence>